<evidence type="ECO:0000256" key="6">
    <source>
        <dbReference type="HAMAP-Rule" id="MF_00922"/>
    </source>
</evidence>
<protein>
    <recommendedName>
        <fullName evidence="6">Outer membrane protein assembly factor BamD</fullName>
    </recommendedName>
</protein>
<comment type="function">
    <text evidence="6">Part of the outer membrane protein assembly complex, which is involved in assembly and insertion of beta-barrel proteins into the outer membrane.</text>
</comment>
<dbReference type="NCBIfam" id="TIGR03302">
    <property type="entry name" value="OM_YfiO"/>
    <property type="match status" value="1"/>
</dbReference>
<comment type="caution">
    <text evidence="8">The sequence shown here is derived from an EMBL/GenBank/DDBJ whole genome shotgun (WGS) entry which is preliminary data.</text>
</comment>
<accession>A0A520N1Q5</accession>
<evidence type="ECO:0000313" key="9">
    <source>
        <dbReference type="Proteomes" id="UP000319384"/>
    </source>
</evidence>
<keyword evidence="4 6" id="KW-0998">Cell outer membrane</keyword>
<dbReference type="GO" id="GO:0043165">
    <property type="term" value="P:Gram-negative-bacterium-type cell outer membrane assembly"/>
    <property type="evidence" value="ECO:0007669"/>
    <property type="project" value="UniProtKB-UniRule"/>
</dbReference>
<reference evidence="8 9" key="1">
    <citation type="submission" date="2019-02" db="EMBL/GenBank/DDBJ databases">
        <title>Prokaryotic population dynamics and viral predation in marine succession experiment using metagenomics: the confinement effect.</title>
        <authorList>
            <person name="Haro-Moreno J.M."/>
            <person name="Rodriguez-Valera F."/>
            <person name="Lopez-Perez M."/>
        </authorList>
    </citation>
    <scope>NUCLEOTIDE SEQUENCE [LARGE SCALE GENOMIC DNA]</scope>
    <source>
        <strain evidence="8">MED-G162</strain>
    </source>
</reference>
<gene>
    <name evidence="6" type="primary">bamD</name>
    <name evidence="8" type="ORF">EVA95_00785</name>
</gene>
<dbReference type="HAMAP" id="MF_00922">
    <property type="entry name" value="OM_assembly_BamD"/>
    <property type="match status" value="1"/>
</dbReference>
<dbReference type="PROSITE" id="PS51257">
    <property type="entry name" value="PROKAR_LIPOPROTEIN"/>
    <property type="match status" value="1"/>
</dbReference>
<organism evidence="8 9">
    <name type="scientific">SAR86 cluster bacterium</name>
    <dbReference type="NCBI Taxonomy" id="2030880"/>
    <lineage>
        <taxon>Bacteria</taxon>
        <taxon>Pseudomonadati</taxon>
        <taxon>Pseudomonadota</taxon>
        <taxon>Gammaproteobacteria</taxon>
        <taxon>SAR86 cluster</taxon>
    </lineage>
</organism>
<feature type="domain" description="Outer membrane lipoprotein BamD-like" evidence="7">
    <location>
        <begin position="33"/>
        <end position="234"/>
    </location>
</feature>
<dbReference type="InterPro" id="IPR011990">
    <property type="entry name" value="TPR-like_helical_dom_sf"/>
</dbReference>
<comment type="similarity">
    <text evidence="6">Belongs to the BamD family.</text>
</comment>
<keyword evidence="5 6" id="KW-0449">Lipoprotein</keyword>
<dbReference type="InterPro" id="IPR017689">
    <property type="entry name" value="BamD"/>
</dbReference>
<sequence length="275" mass="31796">MKNKEKKFKLSLSVFLVACIIVGCKSDGEEIEQPEKIYYDQAQARMASGNYFGAIEVLEAIDNRYPFGKYAEQAQVELIYAHFMNSETEAAHTAAEKFIRLHPRHPNIDYAYFMKGLSSYTRDREFIVRFSNTDVSNRDVSGAKESFAELSEFITRFPDSQYIPYAQQRNIYLRNMIAKNELAVADYYVSIDAYIGAIRRANYVIENIPNSSENYRALKILEVSYSKLGYSDLLDDVRLLIKANYQNEELNESSLDSSWSWNFLKRSKPETSQNN</sequence>
<evidence type="ECO:0000256" key="5">
    <source>
        <dbReference type="ARBA" id="ARBA00023288"/>
    </source>
</evidence>
<dbReference type="CDD" id="cd15830">
    <property type="entry name" value="BamD"/>
    <property type="match status" value="1"/>
</dbReference>
<comment type="subcellular location">
    <subcellularLocation>
        <location evidence="6">Cell outer membrane</location>
        <topology evidence="6">Lipid-anchor</topology>
    </subcellularLocation>
</comment>
<evidence type="ECO:0000256" key="2">
    <source>
        <dbReference type="ARBA" id="ARBA00023136"/>
    </source>
</evidence>
<dbReference type="PANTHER" id="PTHR37423:SF1">
    <property type="entry name" value="OUTER MEMBRANE PROTEIN ASSEMBLY FACTOR BAMD"/>
    <property type="match status" value="1"/>
</dbReference>
<name>A0A520N1Q5_9GAMM</name>
<evidence type="ECO:0000256" key="4">
    <source>
        <dbReference type="ARBA" id="ARBA00023237"/>
    </source>
</evidence>
<keyword evidence="1 6" id="KW-0732">Signal</keyword>
<dbReference type="EMBL" id="SHBH01000003">
    <property type="protein sequence ID" value="RZO27417.1"/>
    <property type="molecule type" value="Genomic_DNA"/>
</dbReference>
<dbReference type="InterPro" id="IPR039565">
    <property type="entry name" value="BamD-like"/>
</dbReference>
<dbReference type="Proteomes" id="UP000319384">
    <property type="component" value="Unassembled WGS sequence"/>
</dbReference>
<proteinExistence type="inferred from homology"/>
<dbReference type="Gene3D" id="1.25.40.10">
    <property type="entry name" value="Tetratricopeptide repeat domain"/>
    <property type="match status" value="1"/>
</dbReference>
<dbReference type="PANTHER" id="PTHR37423">
    <property type="entry name" value="SOLUBLE LYTIC MUREIN TRANSGLYCOSYLASE-RELATED"/>
    <property type="match status" value="1"/>
</dbReference>
<evidence type="ECO:0000259" key="7">
    <source>
        <dbReference type="Pfam" id="PF13525"/>
    </source>
</evidence>
<evidence type="ECO:0000313" key="8">
    <source>
        <dbReference type="EMBL" id="RZO27417.1"/>
    </source>
</evidence>
<dbReference type="AlphaFoldDB" id="A0A520N1Q5"/>
<dbReference type="Pfam" id="PF13525">
    <property type="entry name" value="YfiO"/>
    <property type="match status" value="1"/>
</dbReference>
<dbReference type="GO" id="GO:0051205">
    <property type="term" value="P:protein insertion into membrane"/>
    <property type="evidence" value="ECO:0007669"/>
    <property type="project" value="UniProtKB-UniRule"/>
</dbReference>
<keyword evidence="3 6" id="KW-0564">Palmitate</keyword>
<evidence type="ECO:0000256" key="1">
    <source>
        <dbReference type="ARBA" id="ARBA00022729"/>
    </source>
</evidence>
<dbReference type="SUPFAM" id="SSF48452">
    <property type="entry name" value="TPR-like"/>
    <property type="match status" value="1"/>
</dbReference>
<dbReference type="GO" id="GO:1990063">
    <property type="term" value="C:Bam protein complex"/>
    <property type="evidence" value="ECO:0007669"/>
    <property type="project" value="TreeGrafter"/>
</dbReference>
<keyword evidence="2 6" id="KW-0472">Membrane</keyword>
<evidence type="ECO:0000256" key="3">
    <source>
        <dbReference type="ARBA" id="ARBA00023139"/>
    </source>
</evidence>
<comment type="subunit">
    <text evidence="6">Part of the Bam complex.</text>
</comment>